<dbReference type="Proteomes" id="UP001162483">
    <property type="component" value="Unassembled WGS sequence"/>
</dbReference>
<protein>
    <submittedName>
        <fullName evidence="2">Uncharacterized protein</fullName>
    </submittedName>
</protein>
<organism evidence="2 3">
    <name type="scientific">Staurois parvus</name>
    <dbReference type="NCBI Taxonomy" id="386267"/>
    <lineage>
        <taxon>Eukaryota</taxon>
        <taxon>Metazoa</taxon>
        <taxon>Chordata</taxon>
        <taxon>Craniata</taxon>
        <taxon>Vertebrata</taxon>
        <taxon>Euteleostomi</taxon>
        <taxon>Amphibia</taxon>
        <taxon>Batrachia</taxon>
        <taxon>Anura</taxon>
        <taxon>Neobatrachia</taxon>
        <taxon>Ranoidea</taxon>
        <taxon>Ranidae</taxon>
        <taxon>Staurois</taxon>
    </lineage>
</organism>
<accession>A0ABN9GB66</accession>
<evidence type="ECO:0000256" key="1">
    <source>
        <dbReference type="SAM" id="Phobius"/>
    </source>
</evidence>
<keyword evidence="1" id="KW-0812">Transmembrane</keyword>
<sequence length="61" mass="7187">SYFQFLILFLFFSIFCFCSSLLLPSFFFLLILLFFPDTMVLYICLLHCINIVNAGFRGDQI</sequence>
<feature type="non-terminal residue" evidence="2">
    <location>
        <position position="1"/>
    </location>
</feature>
<proteinExistence type="predicted"/>
<keyword evidence="1" id="KW-1133">Transmembrane helix</keyword>
<feature type="transmembrane region" description="Helical" evidence="1">
    <location>
        <begin position="39"/>
        <end position="56"/>
    </location>
</feature>
<evidence type="ECO:0000313" key="2">
    <source>
        <dbReference type="EMBL" id="CAI9606214.1"/>
    </source>
</evidence>
<dbReference type="EMBL" id="CATNWA010018246">
    <property type="protein sequence ID" value="CAI9606214.1"/>
    <property type="molecule type" value="Genomic_DNA"/>
</dbReference>
<comment type="caution">
    <text evidence="2">The sequence shown here is derived from an EMBL/GenBank/DDBJ whole genome shotgun (WGS) entry which is preliminary data.</text>
</comment>
<feature type="transmembrane region" description="Helical" evidence="1">
    <location>
        <begin position="7"/>
        <end position="33"/>
    </location>
</feature>
<keyword evidence="1" id="KW-0472">Membrane</keyword>
<gene>
    <name evidence="2" type="ORF">SPARVUS_LOCUS13736126</name>
</gene>
<name>A0ABN9GB66_9NEOB</name>
<evidence type="ECO:0000313" key="3">
    <source>
        <dbReference type="Proteomes" id="UP001162483"/>
    </source>
</evidence>
<reference evidence="2" key="1">
    <citation type="submission" date="2023-05" db="EMBL/GenBank/DDBJ databases">
        <authorList>
            <person name="Stuckert A."/>
        </authorList>
    </citation>
    <scope>NUCLEOTIDE SEQUENCE</scope>
</reference>
<keyword evidence="3" id="KW-1185">Reference proteome</keyword>